<protein>
    <submittedName>
        <fullName evidence="2">Uncharacterized protein</fullName>
    </submittedName>
</protein>
<dbReference type="GeneID" id="27687407"/>
<feature type="compositionally biased region" description="Basic and acidic residues" evidence="1">
    <location>
        <begin position="58"/>
        <end position="68"/>
    </location>
</feature>
<dbReference type="OrthoDB" id="10305369at2759"/>
<dbReference type="InParanoid" id="A0A0L0HIC7"/>
<feature type="compositionally biased region" description="Polar residues" evidence="1">
    <location>
        <begin position="169"/>
        <end position="178"/>
    </location>
</feature>
<feature type="region of interest" description="Disordered" evidence="1">
    <location>
        <begin position="281"/>
        <end position="327"/>
    </location>
</feature>
<dbReference type="RefSeq" id="XP_016608857.1">
    <property type="nucleotide sequence ID" value="XM_016752173.1"/>
</dbReference>
<dbReference type="AlphaFoldDB" id="A0A0L0HIC7"/>
<keyword evidence="3" id="KW-1185">Reference proteome</keyword>
<name>A0A0L0HIC7_SPIPD</name>
<feature type="compositionally biased region" description="Polar residues" evidence="1">
    <location>
        <begin position="114"/>
        <end position="139"/>
    </location>
</feature>
<reference evidence="2 3" key="1">
    <citation type="submission" date="2009-08" db="EMBL/GenBank/DDBJ databases">
        <title>The Genome Sequence of Spizellomyces punctatus strain DAOM BR117.</title>
        <authorList>
            <consortium name="The Broad Institute Genome Sequencing Platform"/>
            <person name="Russ C."/>
            <person name="Cuomo C."/>
            <person name="Shea T."/>
            <person name="Young S.K."/>
            <person name="Zeng Q."/>
            <person name="Koehrsen M."/>
            <person name="Haas B."/>
            <person name="Borodovsky M."/>
            <person name="Guigo R."/>
            <person name="Alvarado L."/>
            <person name="Berlin A."/>
            <person name="Bochicchio J."/>
            <person name="Borenstein D."/>
            <person name="Chapman S."/>
            <person name="Chen Z."/>
            <person name="Engels R."/>
            <person name="Freedman E."/>
            <person name="Gellesch M."/>
            <person name="Goldberg J."/>
            <person name="Griggs A."/>
            <person name="Gujja S."/>
            <person name="Heiman D."/>
            <person name="Hepburn T."/>
            <person name="Howarth C."/>
            <person name="Jen D."/>
            <person name="Larson L."/>
            <person name="Lewis B."/>
            <person name="Mehta T."/>
            <person name="Park D."/>
            <person name="Pearson M."/>
            <person name="Roberts A."/>
            <person name="Saif S."/>
            <person name="Shenoy N."/>
            <person name="Sisk P."/>
            <person name="Stolte C."/>
            <person name="Sykes S."/>
            <person name="Thomson T."/>
            <person name="Walk T."/>
            <person name="White J."/>
            <person name="Yandava C."/>
            <person name="Burger G."/>
            <person name="Gray M.W."/>
            <person name="Holland P.W.H."/>
            <person name="King N."/>
            <person name="Lang F.B.F."/>
            <person name="Roger A.J."/>
            <person name="Ruiz-Trillo I."/>
            <person name="Lander E."/>
            <person name="Nusbaum C."/>
        </authorList>
    </citation>
    <scope>NUCLEOTIDE SEQUENCE [LARGE SCALE GENOMIC DNA]</scope>
    <source>
        <strain evidence="2 3">DAOM BR117</strain>
    </source>
</reference>
<evidence type="ECO:0000313" key="3">
    <source>
        <dbReference type="Proteomes" id="UP000053201"/>
    </source>
</evidence>
<feature type="compositionally biased region" description="Basic and acidic residues" evidence="1">
    <location>
        <begin position="307"/>
        <end position="327"/>
    </location>
</feature>
<feature type="region of interest" description="Disordered" evidence="1">
    <location>
        <begin position="1"/>
        <end position="75"/>
    </location>
</feature>
<sequence>MRPLSVFTKPFSSKDKHPHANPITDGLDDATGKKSKKHRRLSKILHIGHKSKSKHERKPSTDSTEKEQISSITTDLLEVEIEHRNSREYIWAEQVRRLSSDISERTSSDGLVRSSLSDGDTTLVSSPSKGHSYRQSGPSDLSFADLKMEEHEVDVSGTSTPTYLRRRSSSIYTNGSTRTHVDDPDEEFVPLPKEPLDLSKGPQLKLDLWETYTPRSSSTEPTSYPFGFDTNRLSPTTPRSPSLRSDLSDAILESPNSAIEKLAALMGSIADEAYLGMPDAKRTSYTRSSPDANQFTMSRSIDLPTAAERHQSKSKLDLGRRRASRRRVDLNDDTACKEYERMLSKFERHFSQMQMV</sequence>
<proteinExistence type="predicted"/>
<feature type="region of interest" description="Disordered" evidence="1">
    <location>
        <begin position="101"/>
        <end position="143"/>
    </location>
</feature>
<accession>A0A0L0HIC7</accession>
<gene>
    <name evidence="2" type="ORF">SPPG_03924</name>
</gene>
<organism evidence="2 3">
    <name type="scientific">Spizellomyces punctatus (strain DAOM BR117)</name>
    <dbReference type="NCBI Taxonomy" id="645134"/>
    <lineage>
        <taxon>Eukaryota</taxon>
        <taxon>Fungi</taxon>
        <taxon>Fungi incertae sedis</taxon>
        <taxon>Chytridiomycota</taxon>
        <taxon>Chytridiomycota incertae sedis</taxon>
        <taxon>Chytridiomycetes</taxon>
        <taxon>Spizellomycetales</taxon>
        <taxon>Spizellomycetaceae</taxon>
        <taxon>Spizellomyces</taxon>
    </lineage>
</organism>
<feature type="compositionally biased region" description="Polar residues" evidence="1">
    <location>
        <begin position="283"/>
        <end position="299"/>
    </location>
</feature>
<dbReference type="EMBL" id="KQ257455">
    <property type="protein sequence ID" value="KND00818.1"/>
    <property type="molecule type" value="Genomic_DNA"/>
</dbReference>
<evidence type="ECO:0000313" key="2">
    <source>
        <dbReference type="EMBL" id="KND00818.1"/>
    </source>
</evidence>
<evidence type="ECO:0000256" key="1">
    <source>
        <dbReference type="SAM" id="MobiDB-lite"/>
    </source>
</evidence>
<dbReference type="VEuPathDB" id="FungiDB:SPPG_03924"/>
<feature type="region of interest" description="Disordered" evidence="1">
    <location>
        <begin position="214"/>
        <end position="245"/>
    </location>
</feature>
<dbReference type="Proteomes" id="UP000053201">
    <property type="component" value="Unassembled WGS sequence"/>
</dbReference>
<feature type="region of interest" description="Disordered" evidence="1">
    <location>
        <begin position="167"/>
        <end position="187"/>
    </location>
</feature>
<feature type="compositionally biased region" description="Low complexity" evidence="1">
    <location>
        <begin position="232"/>
        <end position="245"/>
    </location>
</feature>
<feature type="compositionally biased region" description="Basic residues" evidence="1">
    <location>
        <begin position="33"/>
        <end position="57"/>
    </location>
</feature>